<comment type="caution">
    <text evidence="2">The sequence shown here is derived from an EMBL/GenBank/DDBJ whole genome shotgun (WGS) entry which is preliminary data.</text>
</comment>
<evidence type="ECO:0000256" key="1">
    <source>
        <dbReference type="SAM" id="Phobius"/>
    </source>
</evidence>
<dbReference type="EMBL" id="MDHN01000001">
    <property type="protein sequence ID" value="OFC72748.1"/>
    <property type="molecule type" value="Genomic_DNA"/>
</dbReference>
<evidence type="ECO:0008006" key="4">
    <source>
        <dbReference type="Google" id="ProtNLM"/>
    </source>
</evidence>
<accession>A0A1E7ZGV2</accession>
<organism evidence="2 3">
    <name type="scientific">Alteromonas confluentis</name>
    <dbReference type="NCBI Taxonomy" id="1656094"/>
    <lineage>
        <taxon>Bacteria</taxon>
        <taxon>Pseudomonadati</taxon>
        <taxon>Pseudomonadota</taxon>
        <taxon>Gammaproteobacteria</taxon>
        <taxon>Alteromonadales</taxon>
        <taxon>Alteromonadaceae</taxon>
        <taxon>Alteromonas/Salinimonas group</taxon>
        <taxon>Alteromonas</taxon>
    </lineage>
</organism>
<keyword evidence="1" id="KW-1133">Transmembrane helix</keyword>
<evidence type="ECO:0000313" key="2">
    <source>
        <dbReference type="EMBL" id="OFC72748.1"/>
    </source>
</evidence>
<proteinExistence type="predicted"/>
<gene>
    <name evidence="2" type="ORF">BFC18_00010</name>
</gene>
<feature type="transmembrane region" description="Helical" evidence="1">
    <location>
        <begin position="6"/>
        <end position="29"/>
    </location>
</feature>
<reference evidence="2 3" key="1">
    <citation type="submission" date="2016-08" db="EMBL/GenBank/DDBJ databases">
        <authorList>
            <person name="Seilhamer J.J."/>
        </authorList>
    </citation>
    <scope>NUCLEOTIDE SEQUENCE [LARGE SCALE GENOMIC DNA]</scope>
    <source>
        <strain evidence="2 3">KCTC 42603</strain>
    </source>
</reference>
<dbReference type="RefSeq" id="WP_070123144.1">
    <property type="nucleotide sequence ID" value="NZ_MDHN01000001.1"/>
</dbReference>
<sequence length="143" mass="15787">MDIKEMINLLAPSVFGLLGVVVGGVVAYFGNYKVKKLELEHQIKREELNEKRKLYGEFVKEVNIAGLKSIASTEDWNKDLEKVNSLVAQIEITSSKEVYKLALQVTNAVNNLYAAAPNPSARSLKDARASFINAVKCTSSDLI</sequence>
<keyword evidence="3" id="KW-1185">Reference proteome</keyword>
<keyword evidence="1" id="KW-0472">Membrane</keyword>
<dbReference type="Proteomes" id="UP000175691">
    <property type="component" value="Unassembled WGS sequence"/>
</dbReference>
<dbReference type="AlphaFoldDB" id="A0A1E7ZGV2"/>
<keyword evidence="1" id="KW-0812">Transmembrane</keyword>
<name>A0A1E7ZGV2_9ALTE</name>
<dbReference type="STRING" id="1656094.BFC18_00010"/>
<evidence type="ECO:0000313" key="3">
    <source>
        <dbReference type="Proteomes" id="UP000175691"/>
    </source>
</evidence>
<protein>
    <recommendedName>
        <fullName evidence="4">DUF1043 domain-containing protein</fullName>
    </recommendedName>
</protein>